<dbReference type="InterPro" id="IPR011059">
    <property type="entry name" value="Metal-dep_hydrolase_composite"/>
</dbReference>
<accession>A0A1M7GVK8</accession>
<dbReference type="PANTHER" id="PTHR11113:SF2">
    <property type="entry name" value="ADENINE DEAMINASE"/>
    <property type="match status" value="1"/>
</dbReference>
<dbReference type="OrthoDB" id="9775607at2"/>
<dbReference type="NCBIfam" id="TIGR01178">
    <property type="entry name" value="ade"/>
    <property type="match status" value="1"/>
</dbReference>
<dbReference type="RefSeq" id="WP_073288981.1">
    <property type="nucleotide sequence ID" value="NZ_FRAS01000040.1"/>
</dbReference>
<dbReference type="Gene3D" id="3.20.20.140">
    <property type="entry name" value="Metal-dependent hydrolases"/>
    <property type="match status" value="1"/>
</dbReference>
<protein>
    <recommendedName>
        <fullName evidence="2 6">Adenine deaminase</fullName>
        <shortName evidence="6">Adenase</shortName>
        <shortName evidence="6">Adenine aminase</shortName>
        <ecNumber evidence="2 6">3.5.4.2</ecNumber>
    </recommendedName>
</protein>
<comment type="similarity">
    <text evidence="1 6">Belongs to the metallo-dependent hydrolases superfamily. Adenine deaminase family.</text>
</comment>
<dbReference type="PANTHER" id="PTHR11113">
    <property type="entry name" value="N-ACETYLGLUCOSAMINE-6-PHOSPHATE DEACETYLASE"/>
    <property type="match status" value="1"/>
</dbReference>
<dbReference type="EC" id="3.5.4.2" evidence="2 6"/>
<evidence type="ECO:0000259" key="8">
    <source>
        <dbReference type="Pfam" id="PF13382"/>
    </source>
</evidence>
<dbReference type="STRING" id="1121959.SAMN02746009_04109"/>
<evidence type="ECO:0000313" key="10">
    <source>
        <dbReference type="Proteomes" id="UP000183947"/>
    </source>
</evidence>
<dbReference type="AlphaFoldDB" id="A0A1M7GVK8"/>
<evidence type="ECO:0000256" key="1">
    <source>
        <dbReference type="ARBA" id="ARBA00006773"/>
    </source>
</evidence>
<feature type="domain" description="Amidohydrolase-related" evidence="7">
    <location>
        <begin position="48"/>
        <end position="328"/>
    </location>
</feature>
<evidence type="ECO:0000259" key="7">
    <source>
        <dbReference type="Pfam" id="PF01979"/>
    </source>
</evidence>
<dbReference type="CDD" id="cd01295">
    <property type="entry name" value="AdeC"/>
    <property type="match status" value="1"/>
</dbReference>
<dbReference type="SUPFAM" id="SSF51338">
    <property type="entry name" value="Composite domain of metallo-dependent hydrolases"/>
    <property type="match status" value="1"/>
</dbReference>
<dbReference type="GO" id="GO:0000034">
    <property type="term" value="F:adenine deaminase activity"/>
    <property type="evidence" value="ECO:0007669"/>
    <property type="project" value="UniProtKB-UniRule"/>
</dbReference>
<keyword evidence="4 6" id="KW-0464">Manganese</keyword>
<comment type="catalytic activity">
    <reaction evidence="5 6">
        <text>adenine + H2O + H(+) = hypoxanthine + NH4(+)</text>
        <dbReference type="Rhea" id="RHEA:23688"/>
        <dbReference type="ChEBI" id="CHEBI:15377"/>
        <dbReference type="ChEBI" id="CHEBI:15378"/>
        <dbReference type="ChEBI" id="CHEBI:16708"/>
        <dbReference type="ChEBI" id="CHEBI:17368"/>
        <dbReference type="ChEBI" id="CHEBI:28938"/>
        <dbReference type="EC" id="3.5.4.2"/>
    </reaction>
</comment>
<dbReference type="InterPro" id="IPR006679">
    <property type="entry name" value="Adenine_deam"/>
</dbReference>
<evidence type="ECO:0000256" key="4">
    <source>
        <dbReference type="ARBA" id="ARBA00023211"/>
    </source>
</evidence>
<gene>
    <name evidence="6" type="primary">ade</name>
    <name evidence="9" type="ORF">SAMN02746009_04109</name>
</gene>
<dbReference type="Pfam" id="PF01979">
    <property type="entry name" value="Amidohydro_1"/>
    <property type="match status" value="1"/>
</dbReference>
<proteinExistence type="inferred from homology"/>
<evidence type="ECO:0000256" key="6">
    <source>
        <dbReference type="HAMAP-Rule" id="MF_01518"/>
    </source>
</evidence>
<dbReference type="GO" id="GO:0006146">
    <property type="term" value="P:adenine catabolic process"/>
    <property type="evidence" value="ECO:0007669"/>
    <property type="project" value="InterPro"/>
</dbReference>
<evidence type="ECO:0000256" key="2">
    <source>
        <dbReference type="ARBA" id="ARBA00012782"/>
    </source>
</evidence>
<keyword evidence="3 6" id="KW-0378">Hydrolase</keyword>
<dbReference type="InterPro" id="IPR032466">
    <property type="entry name" value="Metal_Hydrolase"/>
</dbReference>
<evidence type="ECO:0000313" key="9">
    <source>
        <dbReference type="EMBL" id="SHM19917.1"/>
    </source>
</evidence>
<dbReference type="InterPro" id="IPR006680">
    <property type="entry name" value="Amidohydro-rel"/>
</dbReference>
<evidence type="ECO:0000256" key="3">
    <source>
        <dbReference type="ARBA" id="ARBA00022801"/>
    </source>
</evidence>
<dbReference type="Pfam" id="PF13382">
    <property type="entry name" value="Adenine_deam_C"/>
    <property type="match status" value="1"/>
</dbReference>
<name>A0A1M7GVK8_9BACT</name>
<reference evidence="10" key="1">
    <citation type="submission" date="2016-11" db="EMBL/GenBank/DDBJ databases">
        <authorList>
            <person name="Varghese N."/>
            <person name="Submissions S."/>
        </authorList>
    </citation>
    <scope>NUCLEOTIDE SEQUENCE [LARGE SCALE GENOMIC DNA]</scope>
    <source>
        <strain evidence="10">DSM 18569</strain>
    </source>
</reference>
<comment type="cofactor">
    <cofactor evidence="6">
        <name>Mn(2+)</name>
        <dbReference type="ChEBI" id="CHEBI:29035"/>
    </cofactor>
</comment>
<dbReference type="Gene3D" id="2.30.40.10">
    <property type="entry name" value="Urease, subunit C, domain 1"/>
    <property type="match status" value="1"/>
</dbReference>
<dbReference type="InterPro" id="IPR026912">
    <property type="entry name" value="Adenine_deam_C"/>
</dbReference>
<dbReference type="EMBL" id="FRAS01000040">
    <property type="protein sequence ID" value="SHM19917.1"/>
    <property type="molecule type" value="Genomic_DNA"/>
</dbReference>
<evidence type="ECO:0000256" key="5">
    <source>
        <dbReference type="ARBA" id="ARBA00047720"/>
    </source>
</evidence>
<dbReference type="HAMAP" id="MF_01518">
    <property type="entry name" value="Adenine_deamin"/>
    <property type="match status" value="1"/>
</dbReference>
<feature type="domain" description="Adenine deaminase C-terminal" evidence="8">
    <location>
        <begin position="378"/>
        <end position="544"/>
    </location>
</feature>
<dbReference type="SUPFAM" id="SSF51556">
    <property type="entry name" value="Metallo-dependent hydrolases"/>
    <property type="match status" value="1"/>
</dbReference>
<keyword evidence="10" id="KW-1185">Reference proteome</keyword>
<organism evidence="9 10">
    <name type="scientific">Hymenobacter psychrotolerans DSM 18569</name>
    <dbReference type="NCBI Taxonomy" id="1121959"/>
    <lineage>
        <taxon>Bacteria</taxon>
        <taxon>Pseudomonadati</taxon>
        <taxon>Bacteroidota</taxon>
        <taxon>Cytophagia</taxon>
        <taxon>Cytophagales</taxon>
        <taxon>Hymenobacteraceae</taxon>
        <taxon>Hymenobacter</taxon>
    </lineage>
</organism>
<sequence>MPADFQLAANVINLFANTIAPATIHVSGGRVAAIVPTGAAAPDPALPYALPGFVDAHVHVESSLLVPAEFARLAVVHGTVATVSDPHEIGNVLGVAGVEFMLESGRQVPFKFCFGAPSCVPATPFETAGAEITAADIEQLFQNPEIGYLAEMMNWPGVLNRDELVMEKIRLAQRYGRPVDGHAPGLRGADAQRYAEAGISTDHECFTAAEALDKLAVGMKILIREGSAARNFDALIELLPEHHEHLMFCSDDKHPDTLVLGHINQLVQRAVALGHDVLKVLRVACRNPVEHYRLPVGLLREGDPADFIVVDNLTDFRVRQTYLNGELVAENGQTLISSVPGREVNNFHAYPVSAADFQLPAPAGSSPVVRVIECFDGQLITARHDLAARVEGGLVQPDVAQDVLKLTVVNRYHAAPPAVAFIQGFGLKYGALASSVGHDSHNITAVGCDDESIARAVNLVMQAKGGLAAVGANGEELLLPLPVAGLMSGQDGYRVAADYAAIDALSRRLGSPLGAPFMTLSFMALLVIPSLKLSDKGLFDGEAFRFVEAVV</sequence>
<dbReference type="Proteomes" id="UP000183947">
    <property type="component" value="Unassembled WGS sequence"/>
</dbReference>